<evidence type="ECO:0000256" key="2">
    <source>
        <dbReference type="SAM" id="MobiDB-lite"/>
    </source>
</evidence>
<dbReference type="InterPro" id="IPR001811">
    <property type="entry name" value="Chemokine_IL8-like_dom"/>
</dbReference>
<feature type="domain" description="Chemokine interleukin-8-like" evidence="4">
    <location>
        <begin position="11"/>
        <end position="35"/>
    </location>
</feature>
<accession>A0A3Q0HDE3</accession>
<feature type="transmembrane region" description="Helical" evidence="3">
    <location>
        <begin position="442"/>
        <end position="462"/>
    </location>
</feature>
<feature type="compositionally biased region" description="Polar residues" evidence="2">
    <location>
        <begin position="359"/>
        <end position="383"/>
    </location>
</feature>
<dbReference type="InParanoid" id="A0A3Q0HDE3"/>
<keyword evidence="3" id="KW-0472">Membrane</keyword>
<evidence type="ECO:0000313" key="5">
    <source>
        <dbReference type="Proteomes" id="UP000189705"/>
    </source>
</evidence>
<organism evidence="5 6">
    <name type="scientific">Alligator sinensis</name>
    <name type="common">Chinese alligator</name>
    <dbReference type="NCBI Taxonomy" id="38654"/>
    <lineage>
        <taxon>Eukaryota</taxon>
        <taxon>Metazoa</taxon>
        <taxon>Chordata</taxon>
        <taxon>Craniata</taxon>
        <taxon>Vertebrata</taxon>
        <taxon>Euteleostomi</taxon>
        <taxon>Archelosauria</taxon>
        <taxon>Archosauria</taxon>
        <taxon>Crocodylia</taxon>
        <taxon>Alligatoridae</taxon>
        <taxon>Alligatorinae</taxon>
        <taxon>Alligator</taxon>
    </lineage>
</organism>
<keyword evidence="3" id="KW-1133">Transmembrane helix</keyword>
<dbReference type="GeneID" id="102380114"/>
<keyword evidence="3" id="KW-0812">Transmembrane</keyword>
<gene>
    <name evidence="6" type="primary">LOC102380114</name>
</gene>
<dbReference type="Proteomes" id="UP000189705">
    <property type="component" value="Unplaced"/>
</dbReference>
<feature type="compositionally biased region" description="Low complexity" evidence="2">
    <location>
        <begin position="344"/>
        <end position="358"/>
    </location>
</feature>
<keyword evidence="5" id="KW-1185">Reference proteome</keyword>
<dbReference type="Gene3D" id="2.40.50.40">
    <property type="match status" value="1"/>
</dbReference>
<dbReference type="InterPro" id="IPR036048">
    <property type="entry name" value="Interleukin_8-like_sf"/>
</dbReference>
<dbReference type="GO" id="GO:0008009">
    <property type="term" value="F:chemokine activity"/>
    <property type="evidence" value="ECO:0007669"/>
    <property type="project" value="InterPro"/>
</dbReference>
<evidence type="ECO:0000256" key="1">
    <source>
        <dbReference type="ARBA" id="ARBA00022514"/>
    </source>
</evidence>
<feature type="compositionally biased region" description="Polar residues" evidence="2">
    <location>
        <begin position="215"/>
        <end position="229"/>
    </location>
</feature>
<feature type="region of interest" description="Disordered" evidence="2">
    <location>
        <begin position="215"/>
        <end position="234"/>
    </location>
</feature>
<keyword evidence="1" id="KW-0202">Cytokine</keyword>
<dbReference type="GO" id="GO:0006955">
    <property type="term" value="P:immune response"/>
    <property type="evidence" value="ECO:0007669"/>
    <property type="project" value="InterPro"/>
</dbReference>
<proteinExistence type="predicted"/>
<dbReference type="Pfam" id="PF00048">
    <property type="entry name" value="IL8"/>
    <property type="match status" value="1"/>
</dbReference>
<dbReference type="AlphaFoldDB" id="A0A3Q0HDE3"/>
<dbReference type="GO" id="GO:0005615">
    <property type="term" value="C:extracellular space"/>
    <property type="evidence" value="ECO:0007669"/>
    <property type="project" value="UniProtKB-KW"/>
</dbReference>
<sequence length="495" mass="52897">MSLELTECWLFVTKKSREICANPEDSWVKERVRELDQKNAPPTLSSSNPISFVSAQEKAGIFQRVIGGVMSSATQTSGPGCVTRPMDSPSHTAGVTLSEAVNVSAVRAEGTNFPILLAQEAMGLFTKTSSLFPDTNTATYSEPATYGNKVSMRLVSHPTYAPDTSLSGLTPYAVRRPESFTGSTEPSISRKADAPTIDPYRFILHSTLVMTRSQSNIGSTEESTGSPASAISDVPGTVPNIFNSDPTWIMKGFDRFTVSTGKSTGATVSPVADKSDAIPRRFTSDAPSIESSSGSTMFQTTLALLKSVPSKPAEEFTLMGRVMESYTLTLADGVKESVAVTGLTTHSSSVEGETSSFSKNRGNVRQVGSDSASRGEANTSNHSYPVEKEDSSRSIPESISPADTSVFISTTSLEMNRARMPPEIPDIPLASSLGFLARYQTLVYSLVFLAAVLCVGTAVVYIKSMALGGKVAKEMVQGVLYSQQCYEAINYSVDI</sequence>
<protein>
    <submittedName>
        <fullName evidence="6">Mucin-17-like isoform X1</fullName>
    </submittedName>
</protein>
<dbReference type="KEGG" id="asn:102380114"/>
<name>A0A3Q0HDE3_ALLSI</name>
<evidence type="ECO:0000256" key="3">
    <source>
        <dbReference type="SAM" id="Phobius"/>
    </source>
</evidence>
<dbReference type="SUPFAM" id="SSF54117">
    <property type="entry name" value="Interleukin 8-like chemokines"/>
    <property type="match status" value="1"/>
</dbReference>
<dbReference type="STRING" id="38654.A0A3Q0HDE3"/>
<evidence type="ECO:0000259" key="4">
    <source>
        <dbReference type="Pfam" id="PF00048"/>
    </source>
</evidence>
<reference evidence="6" key="1">
    <citation type="submission" date="2025-08" db="UniProtKB">
        <authorList>
            <consortium name="RefSeq"/>
        </authorList>
    </citation>
    <scope>IDENTIFICATION</scope>
</reference>
<feature type="region of interest" description="Disordered" evidence="2">
    <location>
        <begin position="344"/>
        <end position="399"/>
    </location>
</feature>
<dbReference type="RefSeq" id="XP_025068485.1">
    <property type="nucleotide sequence ID" value="XM_025212700.1"/>
</dbReference>
<evidence type="ECO:0000313" key="6">
    <source>
        <dbReference type="RefSeq" id="XP_025068485.1"/>
    </source>
</evidence>